<organism evidence="1 2">
    <name type="scientific">Leptospira idonii</name>
    <dbReference type="NCBI Taxonomy" id="1193500"/>
    <lineage>
        <taxon>Bacteria</taxon>
        <taxon>Pseudomonadati</taxon>
        <taxon>Spirochaetota</taxon>
        <taxon>Spirochaetia</taxon>
        <taxon>Leptospirales</taxon>
        <taxon>Leptospiraceae</taxon>
        <taxon>Leptospira</taxon>
    </lineage>
</organism>
<protein>
    <submittedName>
        <fullName evidence="1">Lipid A deacylase LpxR family protein</fullName>
    </submittedName>
</protein>
<reference evidence="1" key="1">
    <citation type="journal article" date="2019" name="PLoS Negl. Trop. Dis.">
        <title>Revisiting the worldwide diversity of Leptospira species in the environment.</title>
        <authorList>
            <person name="Vincent A.T."/>
            <person name="Schiettekatte O."/>
            <person name="Bourhy P."/>
            <person name="Veyrier F.J."/>
            <person name="Picardeau M."/>
        </authorList>
    </citation>
    <scope>NUCLEOTIDE SEQUENCE [LARGE SCALE GENOMIC DNA]</scope>
    <source>
        <strain evidence="1">201300427</strain>
    </source>
</reference>
<dbReference type="EMBL" id="RQHW01000047">
    <property type="protein sequence ID" value="TGN18782.1"/>
    <property type="molecule type" value="Genomic_DNA"/>
</dbReference>
<dbReference type="InterPro" id="IPR037107">
    <property type="entry name" value="Put_OMP_sf"/>
</dbReference>
<sequence length="483" mass="54978">MENKLFPRFIFLFLLFCFISPLFSQQIRVMGENDGFGGFSDRYYTDGERLEFHTKVAKGNFTESILGKWNSFFLKDSSQSEDLVGFSLGQEFYTPTNIKKSDVPFGDRPYASRIFAGHSLTTFTEDTSVFTEIELGMLGPESGGKLRQEKFHSQIGSPSPQGWNTQIPNTTTFQFRTDYRHFYFPYLGVNAEGQIGNAYTKMNLGLIFRLGNMGKNPGPGFSVLQPGPPVLPTRGEGIWYFYLNPSYTYQLYNATLEGRFGEGNKYRESSRSTAFSDINQFLEPLPSPERISRESLLEQLVSDNGHNSLQRFFLFHSLMPNQNLTTDIGLNYILFNNIFNGAESLEQGLRLYLMRNIADQWDGLSDQARLVAAYSLFKPNGENIPMAIRFLSYEILASQILDTNTRLIFLELLRLNYIANQDKTYVTDLKRSVGNVKLGFVGITSGGFLFSLSYQYSTIDFVSAKGLPQYHQWMGFQLGKVFD</sequence>
<name>A0A4R9LYI8_9LEPT</name>
<accession>A0A4R9LYI8</accession>
<dbReference type="InterPro" id="IPR018707">
    <property type="entry name" value="LpxR"/>
</dbReference>
<dbReference type="Gene3D" id="2.40.128.140">
    <property type="entry name" value="Outer membrane protein"/>
    <property type="match status" value="1"/>
</dbReference>
<dbReference type="AlphaFoldDB" id="A0A4R9LYI8"/>
<dbReference type="OrthoDB" id="9776275at2"/>
<proteinExistence type="predicted"/>
<gene>
    <name evidence="1" type="ORF">EHS15_12020</name>
</gene>
<evidence type="ECO:0000313" key="2">
    <source>
        <dbReference type="Proteomes" id="UP000298058"/>
    </source>
</evidence>
<dbReference type="Pfam" id="PF09982">
    <property type="entry name" value="LpxR"/>
    <property type="match status" value="1"/>
</dbReference>
<keyword evidence="2" id="KW-1185">Reference proteome</keyword>
<evidence type="ECO:0000313" key="1">
    <source>
        <dbReference type="EMBL" id="TGN18782.1"/>
    </source>
</evidence>
<dbReference type="Proteomes" id="UP000298058">
    <property type="component" value="Unassembled WGS sequence"/>
</dbReference>
<comment type="caution">
    <text evidence="1">The sequence shown here is derived from an EMBL/GenBank/DDBJ whole genome shotgun (WGS) entry which is preliminary data.</text>
</comment>